<keyword evidence="4 7" id="KW-0195">Cyclin</keyword>
<keyword evidence="5" id="KW-0131">Cell cycle</keyword>
<dbReference type="PANTHER" id="PTHR10177">
    <property type="entry name" value="CYCLINS"/>
    <property type="match status" value="1"/>
</dbReference>
<comment type="caution">
    <text evidence="9">The sequence shown here is derived from an EMBL/GenBank/DDBJ whole genome shotgun (WGS) entry which is preliminary data.</text>
</comment>
<dbReference type="InterPro" id="IPR048258">
    <property type="entry name" value="Cyclins_cyclin-box"/>
</dbReference>
<evidence type="ECO:0000313" key="9">
    <source>
        <dbReference type="EMBL" id="KAJ8769359.1"/>
    </source>
</evidence>
<proteinExistence type="inferred from homology"/>
<dbReference type="InterPro" id="IPR006671">
    <property type="entry name" value="Cyclin_N"/>
</dbReference>
<dbReference type="Gene3D" id="1.10.472.10">
    <property type="entry name" value="Cyclin-like"/>
    <property type="match status" value="2"/>
</dbReference>
<reference evidence="9 10" key="1">
    <citation type="submission" date="2021-09" db="EMBL/GenBank/DDBJ databases">
        <title>Genomic insights and catalytic innovation underlie evolution of tropane alkaloids biosynthesis.</title>
        <authorList>
            <person name="Wang Y.-J."/>
            <person name="Tian T."/>
            <person name="Huang J.-P."/>
            <person name="Huang S.-X."/>
        </authorList>
    </citation>
    <scope>NUCLEOTIDE SEQUENCE [LARGE SCALE GENOMIC DNA]</scope>
    <source>
        <strain evidence="9">KIB-2018</strain>
        <tissue evidence="9">Leaf</tissue>
    </source>
</reference>
<dbReference type="SUPFAM" id="SSF47954">
    <property type="entry name" value="Cyclin-like"/>
    <property type="match status" value="1"/>
</dbReference>
<keyword evidence="3" id="KW-0132">Cell division</keyword>
<dbReference type="SMART" id="SM00385">
    <property type="entry name" value="CYCLIN"/>
    <property type="match status" value="1"/>
</dbReference>
<evidence type="ECO:0000259" key="8">
    <source>
        <dbReference type="SMART" id="SM00385"/>
    </source>
</evidence>
<dbReference type="AlphaFoldDB" id="A0AAV8TTE9"/>
<gene>
    <name evidence="9" type="ORF">K2173_002563</name>
</gene>
<dbReference type="Pfam" id="PF00134">
    <property type="entry name" value="Cyclin_N"/>
    <property type="match status" value="1"/>
</dbReference>
<dbReference type="InterPro" id="IPR036915">
    <property type="entry name" value="Cyclin-like_sf"/>
</dbReference>
<organism evidence="9 10">
    <name type="scientific">Erythroxylum novogranatense</name>
    <dbReference type="NCBI Taxonomy" id="1862640"/>
    <lineage>
        <taxon>Eukaryota</taxon>
        <taxon>Viridiplantae</taxon>
        <taxon>Streptophyta</taxon>
        <taxon>Embryophyta</taxon>
        <taxon>Tracheophyta</taxon>
        <taxon>Spermatophyta</taxon>
        <taxon>Magnoliopsida</taxon>
        <taxon>eudicotyledons</taxon>
        <taxon>Gunneridae</taxon>
        <taxon>Pentapetalae</taxon>
        <taxon>rosids</taxon>
        <taxon>fabids</taxon>
        <taxon>Malpighiales</taxon>
        <taxon>Erythroxylaceae</taxon>
        <taxon>Erythroxylum</taxon>
    </lineage>
</organism>
<comment type="subunit">
    <text evidence="2">Interacts with the CDC2 protein kinase to form a serine/threonine kinase holoenzyme complex also known as maturation promoting factor (MPF). The cyclin subunit imparts substrate specificity to the complex.</text>
</comment>
<accession>A0AAV8TTE9</accession>
<sequence>MSDSTDCSALLHLYCNEITIDSICSDTEISENHSPYSSDFLIDDDSHIDSIFNSEQDQMIEPKLETHILEIPGTDIARQDAVTWMLKVHAYYQFRPETAYLSVNYLDRFLLSQTLPQEKGWILQLLAVACLSLATKMEERRVPLLLDLQILEPKFLFTPSTIQRMELLIMNSLNWRLHIITPFNFLHYFIAKLPYLVPDCYTFDYVFTRSSHLIISISSVTNFLEYAPSAVAVAVVTWVTNRAIDDPNFWCFDNRVNKEMVKRCYNVIKRSKSQLAQREVIDAIVRGKCQA</sequence>
<dbReference type="FunFam" id="1.10.472.10:FF:000060">
    <property type="entry name" value="D6-type cyclin"/>
    <property type="match status" value="1"/>
</dbReference>
<dbReference type="InterPro" id="IPR013763">
    <property type="entry name" value="Cyclin-like_dom"/>
</dbReference>
<dbReference type="Proteomes" id="UP001159364">
    <property type="component" value="Linkage Group LG03"/>
</dbReference>
<evidence type="ECO:0000256" key="2">
    <source>
        <dbReference type="ARBA" id="ARBA00011177"/>
    </source>
</evidence>
<evidence type="ECO:0000256" key="4">
    <source>
        <dbReference type="ARBA" id="ARBA00023127"/>
    </source>
</evidence>
<evidence type="ECO:0000256" key="5">
    <source>
        <dbReference type="ARBA" id="ARBA00023306"/>
    </source>
</evidence>
<dbReference type="EMBL" id="JAIWQS010000003">
    <property type="protein sequence ID" value="KAJ8769359.1"/>
    <property type="molecule type" value="Genomic_DNA"/>
</dbReference>
<evidence type="ECO:0000256" key="7">
    <source>
        <dbReference type="RuleBase" id="RU000383"/>
    </source>
</evidence>
<evidence type="ECO:0000256" key="3">
    <source>
        <dbReference type="ARBA" id="ARBA00022618"/>
    </source>
</evidence>
<feature type="domain" description="Cyclin-like" evidence="8">
    <location>
        <begin position="83"/>
        <end position="171"/>
    </location>
</feature>
<keyword evidence="10" id="KW-1185">Reference proteome</keyword>
<dbReference type="InterPro" id="IPR039361">
    <property type="entry name" value="Cyclin"/>
</dbReference>
<dbReference type="CDD" id="cd20543">
    <property type="entry name" value="CYCLIN_AtCycD-like_rpt1"/>
    <property type="match status" value="1"/>
</dbReference>
<evidence type="ECO:0000256" key="1">
    <source>
        <dbReference type="ARBA" id="ARBA00009065"/>
    </source>
</evidence>
<comment type="similarity">
    <text evidence="1">Belongs to the cyclin family. Cyclin D subfamily.</text>
</comment>
<evidence type="ECO:0000313" key="10">
    <source>
        <dbReference type="Proteomes" id="UP001159364"/>
    </source>
</evidence>
<name>A0AAV8TTE9_9ROSI</name>
<dbReference type="PROSITE" id="PS00292">
    <property type="entry name" value="CYCLINS"/>
    <property type="match status" value="1"/>
</dbReference>
<evidence type="ECO:0000256" key="6">
    <source>
        <dbReference type="ARBA" id="ARBA00032263"/>
    </source>
</evidence>
<protein>
    <recommendedName>
        <fullName evidence="6">B-like cyclin</fullName>
    </recommendedName>
</protein>
<dbReference type="GO" id="GO:0051301">
    <property type="term" value="P:cell division"/>
    <property type="evidence" value="ECO:0007669"/>
    <property type="project" value="UniProtKB-KW"/>
</dbReference>